<evidence type="ECO:0000259" key="4">
    <source>
        <dbReference type="Pfam" id="PF00596"/>
    </source>
</evidence>
<evidence type="ECO:0000313" key="6">
    <source>
        <dbReference type="Proteomes" id="UP000193380"/>
    </source>
</evidence>
<reference evidence="5" key="1">
    <citation type="journal article" date="2014" name="Nat. Commun.">
        <title>The rainbow trout genome provides novel insights into evolution after whole-genome duplication in vertebrates.</title>
        <authorList>
            <person name="Berthelot C."/>
            <person name="Brunet F."/>
            <person name="Chalopin D."/>
            <person name="Juanchich A."/>
            <person name="Bernard M."/>
            <person name="Noel B."/>
            <person name="Bento P."/>
            <person name="Da Silva C."/>
            <person name="Labadie K."/>
            <person name="Alberti A."/>
            <person name="Aury J.M."/>
            <person name="Louis A."/>
            <person name="Dehais P."/>
            <person name="Bardou P."/>
            <person name="Montfort J."/>
            <person name="Klopp C."/>
            <person name="Cabau C."/>
            <person name="Gaspin C."/>
            <person name="Thorgaard G.H."/>
            <person name="Boussaha M."/>
            <person name="Quillet E."/>
            <person name="Guyomard R."/>
            <person name="Galiana D."/>
            <person name="Bobe J."/>
            <person name="Volff J.N."/>
            <person name="Genet C."/>
            <person name="Wincker P."/>
            <person name="Jaillon O."/>
            <person name="Roest Crollius H."/>
            <person name="Guiguen Y."/>
        </authorList>
    </citation>
    <scope>NUCLEOTIDE SEQUENCE [LARGE SCALE GENOMIC DNA]</scope>
</reference>
<dbReference type="PaxDb" id="8022-A0A060X8A4"/>
<feature type="compositionally biased region" description="Low complexity" evidence="3">
    <location>
        <begin position="1"/>
        <end position="18"/>
    </location>
</feature>
<evidence type="ECO:0000256" key="3">
    <source>
        <dbReference type="SAM" id="MobiDB-lite"/>
    </source>
</evidence>
<name>A0A060X8A4_ONCMY</name>
<comment type="subcellular location">
    <subcellularLocation>
        <location evidence="1">Cell membrane</location>
        <topology evidence="1">Peripheral membrane protein</topology>
        <orientation evidence="1">Cytoplasmic side</orientation>
    </subcellularLocation>
</comment>
<dbReference type="InterPro" id="IPR051017">
    <property type="entry name" value="Aldolase-II_Adducin_sf"/>
</dbReference>
<organism evidence="5 6">
    <name type="scientific">Oncorhynchus mykiss</name>
    <name type="common">Rainbow trout</name>
    <name type="synonym">Salmo gairdneri</name>
    <dbReference type="NCBI Taxonomy" id="8022"/>
    <lineage>
        <taxon>Eukaryota</taxon>
        <taxon>Metazoa</taxon>
        <taxon>Chordata</taxon>
        <taxon>Craniata</taxon>
        <taxon>Vertebrata</taxon>
        <taxon>Euteleostomi</taxon>
        <taxon>Actinopterygii</taxon>
        <taxon>Neopterygii</taxon>
        <taxon>Teleostei</taxon>
        <taxon>Protacanthopterygii</taxon>
        <taxon>Salmoniformes</taxon>
        <taxon>Salmonidae</taxon>
        <taxon>Salmoninae</taxon>
        <taxon>Oncorhynchus</taxon>
    </lineage>
</organism>
<dbReference type="PANTHER" id="PTHR10672">
    <property type="entry name" value="ADDUCIN"/>
    <property type="match status" value="1"/>
</dbReference>
<dbReference type="GO" id="GO:0005856">
    <property type="term" value="C:cytoskeleton"/>
    <property type="evidence" value="ECO:0007669"/>
    <property type="project" value="TreeGrafter"/>
</dbReference>
<evidence type="ECO:0000313" key="5">
    <source>
        <dbReference type="EMBL" id="CDQ73075.1"/>
    </source>
</evidence>
<dbReference type="STRING" id="8022.A0A060X8A4"/>
<dbReference type="GO" id="GO:0051015">
    <property type="term" value="F:actin filament binding"/>
    <property type="evidence" value="ECO:0007669"/>
    <property type="project" value="TreeGrafter"/>
</dbReference>
<sequence length="107" mass="11571">MASQGSPAALSTSPSSTGMMMVTPINDLHGSEPGSMVKGERLMRCKLASVHRLLDLYGWAQLSHTCLTLRVSKEQEHFLVLPNGLAYGEVTASSLVSSLLMSKIFYN</sequence>
<accession>A0A060X8A4</accession>
<feature type="region of interest" description="Disordered" evidence="3">
    <location>
        <begin position="1"/>
        <end position="24"/>
    </location>
</feature>
<dbReference type="GO" id="GO:0051016">
    <property type="term" value="P:barbed-end actin filament capping"/>
    <property type="evidence" value="ECO:0007669"/>
    <property type="project" value="TreeGrafter"/>
</dbReference>
<dbReference type="Pfam" id="PF00596">
    <property type="entry name" value="Aldolase_II"/>
    <property type="match status" value="1"/>
</dbReference>
<comment type="similarity">
    <text evidence="2">Belongs to the aldolase class II family. Adducin subfamily.</text>
</comment>
<evidence type="ECO:0000256" key="2">
    <source>
        <dbReference type="ARBA" id="ARBA00006274"/>
    </source>
</evidence>
<dbReference type="GO" id="GO:0005886">
    <property type="term" value="C:plasma membrane"/>
    <property type="evidence" value="ECO:0007669"/>
    <property type="project" value="UniProtKB-SubCell"/>
</dbReference>
<dbReference type="SUPFAM" id="SSF53639">
    <property type="entry name" value="AraD/HMP-PK domain-like"/>
    <property type="match status" value="1"/>
</dbReference>
<dbReference type="EMBL" id="FR904877">
    <property type="protein sequence ID" value="CDQ73075.1"/>
    <property type="molecule type" value="Genomic_DNA"/>
</dbReference>
<dbReference type="Proteomes" id="UP000193380">
    <property type="component" value="Unassembled WGS sequence"/>
</dbReference>
<dbReference type="InterPro" id="IPR001303">
    <property type="entry name" value="Aldolase_II/adducin_N"/>
</dbReference>
<proteinExistence type="inferred from homology"/>
<feature type="domain" description="Class II aldolase/adducin N-terminal" evidence="4">
    <location>
        <begin position="46"/>
        <end position="96"/>
    </location>
</feature>
<protein>
    <recommendedName>
        <fullName evidence="4">Class II aldolase/adducin N-terminal domain-containing protein</fullName>
    </recommendedName>
</protein>
<dbReference type="Gene3D" id="3.40.225.10">
    <property type="entry name" value="Class II aldolase/adducin N-terminal domain"/>
    <property type="match status" value="1"/>
</dbReference>
<dbReference type="PANTHER" id="PTHR10672:SF6">
    <property type="entry name" value="BETA-ADDUCIN"/>
    <property type="match status" value="1"/>
</dbReference>
<dbReference type="AlphaFoldDB" id="A0A060X8A4"/>
<gene>
    <name evidence="5" type="ORF">GSONMT00043474001</name>
</gene>
<dbReference type="InterPro" id="IPR036409">
    <property type="entry name" value="Aldolase_II/adducin_N_sf"/>
</dbReference>
<evidence type="ECO:0000256" key="1">
    <source>
        <dbReference type="ARBA" id="ARBA00004413"/>
    </source>
</evidence>
<reference evidence="5" key="2">
    <citation type="submission" date="2014-03" db="EMBL/GenBank/DDBJ databases">
        <authorList>
            <person name="Genoscope - CEA"/>
        </authorList>
    </citation>
    <scope>NUCLEOTIDE SEQUENCE</scope>
</reference>
<dbReference type="GO" id="GO:0014069">
    <property type="term" value="C:postsynaptic density"/>
    <property type="evidence" value="ECO:0007669"/>
    <property type="project" value="TreeGrafter"/>
</dbReference>